<feature type="signal peptide" evidence="13">
    <location>
        <begin position="1"/>
        <end position="31"/>
    </location>
</feature>
<accession>A0A376DG95</accession>
<comment type="similarity">
    <text evidence="2">Belongs to the TonB-dependent receptor family. Hemoglobin/haptoglobin binding protein subfamily.</text>
</comment>
<evidence type="ECO:0000256" key="10">
    <source>
        <dbReference type="ARBA" id="ARBA00023237"/>
    </source>
</evidence>
<keyword evidence="7 12" id="KW-0798">TonB box</keyword>
<comment type="subcellular location">
    <subcellularLocation>
        <location evidence="1 11">Cell outer membrane</location>
        <topology evidence="1 11">Multi-pass membrane protein</topology>
    </subcellularLocation>
</comment>
<dbReference type="InterPro" id="IPR036942">
    <property type="entry name" value="Beta-barrel_TonB_sf"/>
</dbReference>
<dbReference type="GO" id="GO:0015344">
    <property type="term" value="F:siderophore uptake transmembrane transporter activity"/>
    <property type="evidence" value="ECO:0007669"/>
    <property type="project" value="TreeGrafter"/>
</dbReference>
<dbReference type="NCBIfam" id="TIGR01786">
    <property type="entry name" value="TonB-hemlactrns"/>
    <property type="match status" value="1"/>
</dbReference>
<evidence type="ECO:0000259" key="14">
    <source>
        <dbReference type="Pfam" id="PF00593"/>
    </source>
</evidence>
<evidence type="ECO:0000256" key="11">
    <source>
        <dbReference type="PROSITE-ProRule" id="PRU01360"/>
    </source>
</evidence>
<organism evidence="16 17">
    <name type="scientific">Edwardsiella hoshinae</name>
    <dbReference type="NCBI Taxonomy" id="93378"/>
    <lineage>
        <taxon>Bacteria</taxon>
        <taxon>Pseudomonadati</taxon>
        <taxon>Pseudomonadota</taxon>
        <taxon>Gammaproteobacteria</taxon>
        <taxon>Enterobacterales</taxon>
        <taxon>Hafniaceae</taxon>
        <taxon>Edwardsiella</taxon>
    </lineage>
</organism>
<dbReference type="SUPFAM" id="SSF56935">
    <property type="entry name" value="Porins"/>
    <property type="match status" value="1"/>
</dbReference>
<feature type="domain" description="TonB-dependent receptor plug" evidence="15">
    <location>
        <begin position="49"/>
        <end position="161"/>
    </location>
</feature>
<dbReference type="Gene3D" id="2.40.170.20">
    <property type="entry name" value="TonB-dependent receptor, beta-barrel domain"/>
    <property type="match status" value="1"/>
</dbReference>
<proteinExistence type="inferred from homology"/>
<evidence type="ECO:0000313" key="17">
    <source>
        <dbReference type="Proteomes" id="UP000255248"/>
    </source>
</evidence>
<dbReference type="InterPro" id="IPR012910">
    <property type="entry name" value="Plug_dom"/>
</dbReference>
<dbReference type="Gene3D" id="2.170.130.10">
    <property type="entry name" value="TonB-dependent receptor, plug domain"/>
    <property type="match status" value="1"/>
</dbReference>
<reference evidence="16 17" key="1">
    <citation type="submission" date="2018-06" db="EMBL/GenBank/DDBJ databases">
        <authorList>
            <consortium name="Pathogen Informatics"/>
            <person name="Doyle S."/>
        </authorList>
    </citation>
    <scope>NUCLEOTIDE SEQUENCE [LARGE SCALE GENOMIC DNA]</scope>
    <source>
        <strain evidence="16 17">NCTC12121</strain>
    </source>
</reference>
<dbReference type="InterPro" id="IPR039426">
    <property type="entry name" value="TonB-dep_rcpt-like"/>
</dbReference>
<dbReference type="PANTHER" id="PTHR30069:SF29">
    <property type="entry name" value="HEMOGLOBIN AND HEMOGLOBIN-HAPTOGLOBIN-BINDING PROTEIN 1-RELATED"/>
    <property type="match status" value="1"/>
</dbReference>
<evidence type="ECO:0000256" key="13">
    <source>
        <dbReference type="SAM" id="SignalP"/>
    </source>
</evidence>
<dbReference type="Proteomes" id="UP000255248">
    <property type="component" value="Unassembled WGS sequence"/>
</dbReference>
<evidence type="ECO:0000256" key="5">
    <source>
        <dbReference type="ARBA" id="ARBA00022692"/>
    </source>
</evidence>
<dbReference type="Pfam" id="PF07715">
    <property type="entry name" value="Plug"/>
    <property type="match status" value="1"/>
</dbReference>
<name>A0A376DG95_9GAMM</name>
<evidence type="ECO:0000256" key="9">
    <source>
        <dbReference type="ARBA" id="ARBA00023170"/>
    </source>
</evidence>
<keyword evidence="8 11" id="KW-0472">Membrane</keyword>
<feature type="domain" description="TonB-dependent receptor-like beta-barrel" evidence="14">
    <location>
        <begin position="296"/>
        <end position="713"/>
    </location>
</feature>
<evidence type="ECO:0000313" key="16">
    <source>
        <dbReference type="EMBL" id="STC88920.1"/>
    </source>
</evidence>
<dbReference type="Pfam" id="PF00593">
    <property type="entry name" value="TonB_dep_Rec_b-barrel"/>
    <property type="match status" value="1"/>
</dbReference>
<dbReference type="PANTHER" id="PTHR30069">
    <property type="entry name" value="TONB-DEPENDENT OUTER MEMBRANE RECEPTOR"/>
    <property type="match status" value="1"/>
</dbReference>
<dbReference type="STRING" id="93378.A9798_09595"/>
<evidence type="ECO:0000259" key="15">
    <source>
        <dbReference type="Pfam" id="PF07715"/>
    </source>
</evidence>
<sequence length="761" mass="86454">MTFRYFWVMHMIKKLVFSTLLPCCSLLSAQAAEPEKKNAEDIVYVIEKKEEKINETTISQNEIENQLIFDMQDIVRHLPDVGVSSDGRFGNNGYSMRGVDKDRVAISVDGIPQGETFDNLIYKGYGYFNGSINNVETEQLKSVLITKGADSLFLGSGALGGGVQYVSKDPSDLIKSGNSGFVSRTAYSSKNDEKMQTLGGAFSGDQLEAMLLYTYRNGHETDNFRHENDVFGHARGTPDPQDRTRQSLLSKFNLMLGETHTLSATVEYAKEKTYTDEKSWYLFSKYYRTGDDIAEKRRYSISDTWLPSAYIDSVKTEFNWQKIDQTAFSTIYENAAQGSYSDIFEEKRRRLTQYGRYLNNEISFNHGSLFATRHHMTLRSQYATKRFDNVNADTTWLGNPKQPYLDDKKIIRPVSSRDINATLVDEITLPDEKLSVIVGARYDHVTHKPDAGVLSLAKDSDPQPNRYSALSWALSANYAMTPNYTLQYKIGKGFRIPTAQELYFDYGDSIAANRVEPNPNLRQEHGLSNEIALSYHGELLQNKINAYYTKYTDFIDLKQTEKQVPNPWYDPSNPSRWNKPTLSQNHLQYANVASAAIWGLELSNEFHISKALGGQDNYSLRNNLSYARGKDADGNALLSIQPFKWVSSIAYRDLAGKYGAEFFMTYAAKKKASQAIHNGRPWPYLSASYVVFDTTAYYNISDNISLRAGVFNLLNRKYSTWDTLRSLPEFGTTNQIDRDRVGLQRFTAPGRNFAADISFYF</sequence>
<keyword evidence="4 11" id="KW-1134">Transmembrane beta strand</keyword>
<dbReference type="GO" id="GO:0044718">
    <property type="term" value="P:siderophore transmembrane transport"/>
    <property type="evidence" value="ECO:0007669"/>
    <property type="project" value="TreeGrafter"/>
</dbReference>
<gene>
    <name evidence="16" type="ORF">NCTC12121_01970</name>
</gene>
<evidence type="ECO:0000256" key="4">
    <source>
        <dbReference type="ARBA" id="ARBA00022452"/>
    </source>
</evidence>
<keyword evidence="5 11" id="KW-0812">Transmembrane</keyword>
<dbReference type="CDD" id="cd01347">
    <property type="entry name" value="ligand_gated_channel"/>
    <property type="match status" value="1"/>
</dbReference>
<dbReference type="AlphaFoldDB" id="A0A376DG95"/>
<evidence type="ECO:0000256" key="8">
    <source>
        <dbReference type="ARBA" id="ARBA00023136"/>
    </source>
</evidence>
<dbReference type="InterPro" id="IPR000531">
    <property type="entry name" value="Beta-barrel_TonB"/>
</dbReference>
<evidence type="ECO:0000256" key="12">
    <source>
        <dbReference type="RuleBase" id="RU003357"/>
    </source>
</evidence>
<dbReference type="InterPro" id="IPR037066">
    <property type="entry name" value="Plug_dom_sf"/>
</dbReference>
<keyword evidence="10 11" id="KW-0998">Cell outer membrane</keyword>
<dbReference type="GO" id="GO:0009279">
    <property type="term" value="C:cell outer membrane"/>
    <property type="evidence" value="ECO:0007669"/>
    <property type="project" value="UniProtKB-SubCell"/>
</dbReference>
<dbReference type="InterPro" id="IPR010949">
    <property type="entry name" value="TonB_Hb/transfer/lactofer_rcpt"/>
</dbReference>
<keyword evidence="3 11" id="KW-0813">Transport</keyword>
<evidence type="ECO:0000256" key="3">
    <source>
        <dbReference type="ARBA" id="ARBA00022448"/>
    </source>
</evidence>
<evidence type="ECO:0000256" key="2">
    <source>
        <dbReference type="ARBA" id="ARBA00008143"/>
    </source>
</evidence>
<protein>
    <submittedName>
        <fullName evidence="16">Probable hemoglobin and hemoglobin-haptoglobin-binding protein 1</fullName>
    </submittedName>
</protein>
<evidence type="ECO:0000256" key="1">
    <source>
        <dbReference type="ARBA" id="ARBA00004571"/>
    </source>
</evidence>
<evidence type="ECO:0000256" key="6">
    <source>
        <dbReference type="ARBA" id="ARBA00022729"/>
    </source>
</evidence>
<evidence type="ECO:0000256" key="7">
    <source>
        <dbReference type="ARBA" id="ARBA00023077"/>
    </source>
</evidence>
<feature type="chain" id="PRO_5016904529" evidence="13">
    <location>
        <begin position="32"/>
        <end position="761"/>
    </location>
</feature>
<keyword evidence="9" id="KW-0675">Receptor</keyword>
<dbReference type="PROSITE" id="PS52016">
    <property type="entry name" value="TONB_DEPENDENT_REC_3"/>
    <property type="match status" value="1"/>
</dbReference>
<keyword evidence="6 13" id="KW-0732">Signal</keyword>
<dbReference type="EMBL" id="UFXZ01000001">
    <property type="protein sequence ID" value="STC88920.1"/>
    <property type="molecule type" value="Genomic_DNA"/>
</dbReference>